<dbReference type="RefSeq" id="WP_089948886.1">
    <property type="nucleotide sequence ID" value="NZ_FNOI01000010.1"/>
</dbReference>
<evidence type="ECO:0000256" key="1">
    <source>
        <dbReference type="SAM" id="MobiDB-lite"/>
    </source>
</evidence>
<accession>A0A1H3D9Q9</accession>
<evidence type="ECO:0000259" key="3">
    <source>
        <dbReference type="Pfam" id="PF01464"/>
    </source>
</evidence>
<feature type="transmembrane region" description="Helical" evidence="2">
    <location>
        <begin position="26"/>
        <end position="49"/>
    </location>
</feature>
<protein>
    <submittedName>
        <fullName evidence="5">Transglycosylase SLT domain-containing protein</fullName>
    </submittedName>
</protein>
<keyword evidence="6" id="KW-1185">Reference proteome</keyword>
<dbReference type="Proteomes" id="UP000199441">
    <property type="component" value="Unassembled WGS sequence"/>
</dbReference>
<evidence type="ECO:0000313" key="6">
    <source>
        <dbReference type="Proteomes" id="UP000199441"/>
    </source>
</evidence>
<organism evidence="5 6">
    <name type="scientific">Litoreibacter albidus</name>
    <dbReference type="NCBI Taxonomy" id="670155"/>
    <lineage>
        <taxon>Bacteria</taxon>
        <taxon>Pseudomonadati</taxon>
        <taxon>Pseudomonadota</taxon>
        <taxon>Alphaproteobacteria</taxon>
        <taxon>Rhodobacterales</taxon>
        <taxon>Roseobacteraceae</taxon>
        <taxon>Litoreibacter</taxon>
    </lineage>
</organism>
<evidence type="ECO:0000256" key="2">
    <source>
        <dbReference type="SAM" id="Phobius"/>
    </source>
</evidence>
<dbReference type="CDD" id="cd12797">
    <property type="entry name" value="M23_peptidase"/>
    <property type="match status" value="1"/>
</dbReference>
<evidence type="ECO:0000259" key="4">
    <source>
        <dbReference type="Pfam" id="PF01551"/>
    </source>
</evidence>
<dbReference type="SUPFAM" id="SSF51261">
    <property type="entry name" value="Duplicated hybrid motif"/>
    <property type="match status" value="1"/>
</dbReference>
<sequence length="787" mass="84079">MEIDPRFKQAKKKSSRRKFRQKHGPALLIGGGVLALGVLIAGVVMSGFITISAPPDPANLTSEELAENLEGLDEDLEEDITATSTADALAYASAFADVAGDPMVLRFDASLTTKSKPLPSHPDLPLVRVGRFAPDTLVLVQDDMITRQEKLITTLPSSREEFAFFQAQRSQSQTPAAATPASFDVPDLDEATTDTDSLEGDSWGESVDGEDESADTYTQTVIENTTSLTIVKRENQRKLGFNDLFLRLKGNRPLVDILTDNGFDADAAKAFQEKGLVHIAELAELPSDYVLAVRSVPSLKGATPVQLSLYTRDTYIGSIALEDDGSVVQAADPWVQDELFSYAEDDGSTDTVSARKYRLLDAFYSAGIRNGVPTSVVGESIVLLSQDNDLEAFATTGDRMTLLYAREPGPNGAGPGQVLYAAIEGPSGDKICYVAQVPGEGFKCFKEKGEAGPSGRGANGMVTPVSGVLTSPFGPRFHPILKKVKVHHGVDWAAPSGTPILAAFDGRVSFAGNGGGYGNVIKVAHAGGRETRYAHMSKFSPLGKVGTVVRAGDVIGFVGTTGRSTGPHLHFELRERGQSLDPFTAPPVGAAPVLMASASNAVESLVNQIIRVESAGNARAKNTRSSATGLGQFISSTWIRMMKTYRPDLASTMSREELLKLRFDPTLSREMVTNLAREGEAYLRARGHAITAGRLYLCHFLGAQGAHVALSAPDQALILDVMGAGVIKANPFLKGRDIAWVKNWAERKMNRKGGPVAITNAAPAIVRIPPEVAAYKKTIKAVLELAG</sequence>
<proteinExistence type="predicted"/>
<dbReference type="InterPro" id="IPR011055">
    <property type="entry name" value="Dup_hybrid_motif"/>
</dbReference>
<dbReference type="InterPro" id="IPR050570">
    <property type="entry name" value="Cell_wall_metabolism_enzyme"/>
</dbReference>
<dbReference type="PANTHER" id="PTHR21666">
    <property type="entry name" value="PEPTIDASE-RELATED"/>
    <property type="match status" value="1"/>
</dbReference>
<dbReference type="Pfam" id="PF01551">
    <property type="entry name" value="Peptidase_M23"/>
    <property type="match status" value="1"/>
</dbReference>
<dbReference type="OrthoDB" id="9805070at2"/>
<keyword evidence="2" id="KW-0472">Membrane</keyword>
<dbReference type="InterPro" id="IPR016047">
    <property type="entry name" value="M23ase_b-sheet_dom"/>
</dbReference>
<dbReference type="EMBL" id="FNOI01000010">
    <property type="protein sequence ID" value="SDX63173.1"/>
    <property type="molecule type" value="Genomic_DNA"/>
</dbReference>
<dbReference type="AlphaFoldDB" id="A0A1H3D9Q9"/>
<feature type="region of interest" description="Disordered" evidence="1">
    <location>
        <begin position="167"/>
        <end position="214"/>
    </location>
</feature>
<feature type="compositionally biased region" description="Acidic residues" evidence="1">
    <location>
        <begin position="186"/>
        <end position="199"/>
    </location>
</feature>
<feature type="domain" description="Transglycosylase SLT" evidence="3">
    <location>
        <begin position="598"/>
        <end position="653"/>
    </location>
</feature>
<dbReference type="Pfam" id="PF01464">
    <property type="entry name" value="SLT"/>
    <property type="match status" value="1"/>
</dbReference>
<dbReference type="STRING" id="670155.SAMN04488001_0077"/>
<keyword evidence="2" id="KW-1133">Transmembrane helix</keyword>
<gene>
    <name evidence="5" type="ORF">SAMN04488001_0077</name>
</gene>
<reference evidence="6" key="1">
    <citation type="submission" date="2016-10" db="EMBL/GenBank/DDBJ databases">
        <authorList>
            <person name="Varghese N."/>
            <person name="Submissions S."/>
        </authorList>
    </citation>
    <scope>NUCLEOTIDE SEQUENCE [LARGE SCALE GENOMIC DNA]</scope>
    <source>
        <strain evidence="6">DSM 26922</strain>
    </source>
</reference>
<dbReference type="Gene3D" id="2.70.70.10">
    <property type="entry name" value="Glucose Permease (Domain IIA)"/>
    <property type="match status" value="1"/>
</dbReference>
<keyword evidence="2" id="KW-0812">Transmembrane</keyword>
<evidence type="ECO:0000313" key="5">
    <source>
        <dbReference type="EMBL" id="SDX63173.1"/>
    </source>
</evidence>
<name>A0A1H3D9Q9_9RHOB</name>
<dbReference type="InterPro" id="IPR008258">
    <property type="entry name" value="Transglycosylase_SLT_dom_1"/>
</dbReference>
<dbReference type="GO" id="GO:0004222">
    <property type="term" value="F:metalloendopeptidase activity"/>
    <property type="evidence" value="ECO:0007669"/>
    <property type="project" value="TreeGrafter"/>
</dbReference>
<feature type="domain" description="M23ase beta-sheet core" evidence="4">
    <location>
        <begin position="486"/>
        <end position="582"/>
    </location>
</feature>
<dbReference type="Gene3D" id="1.10.530.10">
    <property type="match status" value="1"/>
</dbReference>
<dbReference type="PANTHER" id="PTHR21666:SF270">
    <property type="entry name" value="MUREIN HYDROLASE ACTIVATOR ENVC"/>
    <property type="match status" value="1"/>
</dbReference>